<keyword evidence="3" id="KW-1185">Reference proteome</keyword>
<comment type="caution">
    <text evidence="2">The sequence shown here is derived from an EMBL/GenBank/DDBJ whole genome shotgun (WGS) entry which is preliminary data.</text>
</comment>
<gene>
    <name evidence="2" type="ORF">NVS47_13590</name>
</gene>
<proteinExistence type="predicted"/>
<dbReference type="SMART" id="SM01321">
    <property type="entry name" value="Y1_Tnp"/>
    <property type="match status" value="1"/>
</dbReference>
<reference evidence="2 3" key="1">
    <citation type="submission" date="2022-08" db="EMBL/GenBank/DDBJ databases">
        <title>Proteogenomics of the novel Dehalobacterium formicoaceticum strain EZ94 highlights a key role of methyltransferases during anaerobic dichloromethane degradation.</title>
        <authorList>
            <person name="Wasmund K."/>
        </authorList>
    </citation>
    <scope>NUCLEOTIDE SEQUENCE [LARGE SCALE GENOMIC DNA]</scope>
    <source>
        <strain evidence="2 3">EZ94</strain>
    </source>
</reference>
<evidence type="ECO:0000313" key="3">
    <source>
        <dbReference type="Proteomes" id="UP001524944"/>
    </source>
</evidence>
<protein>
    <submittedName>
        <fullName evidence="2">Transposase</fullName>
    </submittedName>
</protein>
<dbReference type="PANTHER" id="PTHR34322:SF2">
    <property type="entry name" value="TRANSPOSASE IS200-LIKE DOMAIN-CONTAINING PROTEIN"/>
    <property type="match status" value="1"/>
</dbReference>
<sequence>MPRCARKPSESGIYHTMLRGINRQVIFEDDEDKEKFIETILHYKSISNYELYGYCLMDNHVHLLIKETSEPISMIIKRISSSFVYWYNRKYDRCGHLFQERFKSEAVESEVYFLTVLRYIHQNPLKAGLIKNIEAYKWSSYNEYLGKQTEVDIDLTLKIFSKDRIKAIELLRKFMNEFNEDKCLEYEGKYLISDQEVISYFAQHDISDINKLKQLEISKRNKIIEAVKSKKGVTIRQLSRITGISKSVIDRI</sequence>
<dbReference type="Proteomes" id="UP001524944">
    <property type="component" value="Unassembled WGS sequence"/>
</dbReference>
<dbReference type="InterPro" id="IPR002686">
    <property type="entry name" value="Transposase_17"/>
</dbReference>
<dbReference type="Gene3D" id="3.30.70.1290">
    <property type="entry name" value="Transposase IS200-like"/>
    <property type="match status" value="1"/>
</dbReference>
<dbReference type="SUPFAM" id="SSF143422">
    <property type="entry name" value="Transposase IS200-like"/>
    <property type="match status" value="1"/>
</dbReference>
<evidence type="ECO:0000313" key="2">
    <source>
        <dbReference type="EMBL" id="MCR6546530.1"/>
    </source>
</evidence>
<name>A0ABT1Y6L8_9FIRM</name>
<dbReference type="PANTHER" id="PTHR34322">
    <property type="entry name" value="TRANSPOSASE, Y1_TNP DOMAIN-CONTAINING"/>
    <property type="match status" value="1"/>
</dbReference>
<evidence type="ECO:0000259" key="1">
    <source>
        <dbReference type="SMART" id="SM01321"/>
    </source>
</evidence>
<dbReference type="EMBL" id="JANPWE010000008">
    <property type="protein sequence ID" value="MCR6546530.1"/>
    <property type="molecule type" value="Genomic_DNA"/>
</dbReference>
<dbReference type="InterPro" id="IPR036515">
    <property type="entry name" value="Transposase_17_sf"/>
</dbReference>
<dbReference type="Pfam" id="PF01797">
    <property type="entry name" value="Y1_Tnp"/>
    <property type="match status" value="1"/>
</dbReference>
<accession>A0ABT1Y6L8</accession>
<organism evidence="2 3">
    <name type="scientific">Dehalobacterium formicoaceticum</name>
    <dbReference type="NCBI Taxonomy" id="51515"/>
    <lineage>
        <taxon>Bacteria</taxon>
        <taxon>Bacillati</taxon>
        <taxon>Bacillota</taxon>
        <taxon>Clostridia</taxon>
        <taxon>Eubacteriales</taxon>
        <taxon>Peptococcaceae</taxon>
        <taxon>Dehalobacterium</taxon>
    </lineage>
</organism>
<dbReference type="RefSeq" id="WP_089610766.1">
    <property type="nucleotide sequence ID" value="NZ_CP022121.1"/>
</dbReference>
<feature type="domain" description="Transposase IS200-like" evidence="1">
    <location>
        <begin position="9"/>
        <end position="123"/>
    </location>
</feature>